<keyword evidence="1" id="KW-1133">Transmembrane helix</keyword>
<dbReference type="Proteomes" id="UP001312865">
    <property type="component" value="Unassembled WGS sequence"/>
</dbReference>
<reference evidence="2 3" key="1">
    <citation type="journal article" date="2018" name="J. Microbiol.">
        <title>Bacillus spongiae sp. nov., isolated from sponge of Jeju Island.</title>
        <authorList>
            <person name="Lee G.E."/>
            <person name="Im W.T."/>
            <person name="Park J.S."/>
        </authorList>
    </citation>
    <scope>NUCLEOTIDE SEQUENCE [LARGE SCALE GENOMIC DNA]</scope>
    <source>
        <strain evidence="2 3">135PIL107-10</strain>
    </source>
</reference>
<gene>
    <name evidence="2" type="ORF">WAK64_13865</name>
</gene>
<protein>
    <submittedName>
        <fullName evidence="2">Uncharacterized protein</fullName>
    </submittedName>
</protein>
<comment type="caution">
    <text evidence="2">The sequence shown here is derived from an EMBL/GenBank/DDBJ whole genome shotgun (WGS) entry which is preliminary data.</text>
</comment>
<proteinExistence type="predicted"/>
<keyword evidence="1" id="KW-0812">Transmembrane</keyword>
<feature type="transmembrane region" description="Helical" evidence="1">
    <location>
        <begin position="43"/>
        <end position="70"/>
    </location>
</feature>
<sequence>MLGLDILLFLLFFFLVTIFLFSATFAVIFLFQRGKCDKKDNCLCFLGPFLAIGAVAIAVGILIAVVFIIIEQQVQIASGVHLLQQFI</sequence>
<evidence type="ECO:0000313" key="3">
    <source>
        <dbReference type="Proteomes" id="UP001312865"/>
    </source>
</evidence>
<dbReference type="RefSeq" id="WP_336587583.1">
    <property type="nucleotide sequence ID" value="NZ_JBBAXC010000011.1"/>
</dbReference>
<keyword evidence="1" id="KW-0472">Membrane</keyword>
<evidence type="ECO:0000313" key="2">
    <source>
        <dbReference type="EMBL" id="MEI5908141.1"/>
    </source>
</evidence>
<feature type="transmembrane region" description="Helical" evidence="1">
    <location>
        <begin position="6"/>
        <end position="31"/>
    </location>
</feature>
<organism evidence="2 3">
    <name type="scientific">Bacillus spongiae</name>
    <dbReference type="NCBI Taxonomy" id="2683610"/>
    <lineage>
        <taxon>Bacteria</taxon>
        <taxon>Bacillati</taxon>
        <taxon>Bacillota</taxon>
        <taxon>Bacilli</taxon>
        <taxon>Bacillales</taxon>
        <taxon>Bacillaceae</taxon>
        <taxon>Bacillus</taxon>
    </lineage>
</organism>
<accession>A0ABU8HG39</accession>
<name>A0ABU8HG39_9BACI</name>
<dbReference type="EMBL" id="JBBAXC010000011">
    <property type="protein sequence ID" value="MEI5908141.1"/>
    <property type="molecule type" value="Genomic_DNA"/>
</dbReference>
<keyword evidence="3" id="KW-1185">Reference proteome</keyword>
<evidence type="ECO:0000256" key="1">
    <source>
        <dbReference type="SAM" id="Phobius"/>
    </source>
</evidence>